<dbReference type="PANTHER" id="PTHR43649">
    <property type="entry name" value="ARABINOSE-BINDING PROTEIN-RELATED"/>
    <property type="match status" value="1"/>
</dbReference>
<reference evidence="1 2" key="1">
    <citation type="submission" date="2017-07" db="EMBL/GenBank/DDBJ databases">
        <title>Isolation and whole genome analysis of endospore-forming bacteria from heroin.</title>
        <authorList>
            <person name="Kalinowski J."/>
            <person name="Ahrens B."/>
            <person name="Al-Dilaimi A."/>
            <person name="Winkler A."/>
            <person name="Wibberg D."/>
            <person name="Schleenbecker U."/>
            <person name="Ruckert C."/>
            <person name="Wolfel R."/>
            <person name="Grass G."/>
        </authorList>
    </citation>
    <scope>NUCLEOTIDE SEQUENCE [LARGE SCALE GENOMIC DNA]</scope>
    <source>
        <strain evidence="1 2">7523-2</strain>
    </source>
</reference>
<comment type="caution">
    <text evidence="1">The sequence shown here is derived from an EMBL/GenBank/DDBJ whole genome shotgun (WGS) entry which is preliminary data.</text>
</comment>
<dbReference type="SUPFAM" id="SSF53850">
    <property type="entry name" value="Periplasmic binding protein-like II"/>
    <property type="match status" value="1"/>
</dbReference>
<evidence type="ECO:0000313" key="2">
    <source>
        <dbReference type="Proteomes" id="UP000216133"/>
    </source>
</evidence>
<dbReference type="Gene3D" id="3.40.190.10">
    <property type="entry name" value="Periplasmic binding protein-like II"/>
    <property type="match status" value="1"/>
</dbReference>
<dbReference type="InterPro" id="IPR006059">
    <property type="entry name" value="SBP"/>
</dbReference>
<accession>A0A268RUB4</accession>
<organism evidence="1 2">
    <name type="scientific">Shouchella clausii</name>
    <name type="common">Alkalihalobacillus clausii</name>
    <dbReference type="NCBI Taxonomy" id="79880"/>
    <lineage>
        <taxon>Bacteria</taxon>
        <taxon>Bacillati</taxon>
        <taxon>Bacillota</taxon>
        <taxon>Bacilli</taxon>
        <taxon>Bacillales</taxon>
        <taxon>Bacillaceae</taxon>
        <taxon>Shouchella</taxon>
    </lineage>
</organism>
<evidence type="ECO:0008006" key="3">
    <source>
        <dbReference type="Google" id="ProtNLM"/>
    </source>
</evidence>
<dbReference type="PANTHER" id="PTHR43649:SF12">
    <property type="entry name" value="DIACETYLCHITOBIOSE BINDING PROTEIN DASA"/>
    <property type="match status" value="1"/>
</dbReference>
<dbReference type="EMBL" id="NPBS01000144">
    <property type="protein sequence ID" value="PAF23843.1"/>
    <property type="molecule type" value="Genomic_DNA"/>
</dbReference>
<name>A0A268RUB4_SHOCL</name>
<dbReference type="InterPro" id="IPR050490">
    <property type="entry name" value="Bact_solute-bd_prot1"/>
</dbReference>
<evidence type="ECO:0000313" key="1">
    <source>
        <dbReference type="EMBL" id="PAF23843.1"/>
    </source>
</evidence>
<sequence length="455" mass="50369">MTAIIESVIIVVQLLTIYQKGVDVMQRIVMPLGIALLIALGGCSQETDQAVDEPSEEITVWAWNLEAEYLKDIVPAFEEKYPDIKVNVLKLSADQVYQRLTTGLAAGIESQLPDLVQVENQRIDLYMDRFRESFVDLSEMGFDEHRDKFVEGKIAPLMNEDGGVMAFPRDIGPMAVFYRADLFEEAGINPADIKTWDDYVEAGVAMREQTGTLMTGIQLNHDTSFYRAMLQQHELFYFDLEGNVAANTEAARRSMEMLKKMDDAGILLHAATAEEINAAIKNDAVASVISGSWQKGIIEDQMPEQEGLWRVMKMPAFEEDGLTAANDGGSNLAITSVSSNKEAAYLFGEFASVDVENQLYGAMEYGAYPALIDAIEQPELDEGIPFYGGQKIFSIFAEEAVDLPVINFTSDFLRARETYNDAIGRVVLQDVPVEEALETAANRLEASTGRGASNE</sequence>
<dbReference type="Pfam" id="PF01547">
    <property type="entry name" value="SBP_bac_1"/>
    <property type="match status" value="1"/>
</dbReference>
<dbReference type="AlphaFoldDB" id="A0A268RUB4"/>
<dbReference type="Proteomes" id="UP000216133">
    <property type="component" value="Unassembled WGS sequence"/>
</dbReference>
<dbReference type="CDD" id="cd13585">
    <property type="entry name" value="PBP2_TMBP_like"/>
    <property type="match status" value="1"/>
</dbReference>
<protein>
    <recommendedName>
        <fullName evidence="3">Sugar ABC transporter substrate-binding protein</fullName>
    </recommendedName>
</protein>
<gene>
    <name evidence="1" type="ORF">CHH61_21820</name>
</gene>
<proteinExistence type="predicted"/>